<dbReference type="AlphaFoldDB" id="A0A4R8SN76"/>
<dbReference type="InterPro" id="IPR029063">
    <property type="entry name" value="SAM-dependent_MTases_sf"/>
</dbReference>
<dbReference type="EC" id="2.1.1.187" evidence="2"/>
<evidence type="ECO:0000313" key="2">
    <source>
        <dbReference type="EMBL" id="TEA00373.1"/>
    </source>
</evidence>
<reference evidence="2 3" key="1">
    <citation type="journal article" date="2019" name="Sci. Rep.">
        <title>Extended insight into the Mycobacterium chelonae-abscessus complex through whole genome sequencing of Mycobacterium salmoniphilum outbreak and Mycobacterium salmoniphilum-like strains.</title>
        <authorList>
            <person name="Behra P.R.K."/>
            <person name="Das S."/>
            <person name="Pettersson B.M.F."/>
            <person name="Shirreff L."/>
            <person name="DuCote T."/>
            <person name="Jacobsson K.G."/>
            <person name="Ennis D.G."/>
            <person name="Kirsebom L.A."/>
        </authorList>
    </citation>
    <scope>NUCLEOTIDE SEQUENCE [LARGE SCALE GENOMIC DNA]</scope>
    <source>
        <strain evidence="2 3">CCUG 60884</strain>
    </source>
</reference>
<feature type="domain" description="Methyltransferase type 11" evidence="1">
    <location>
        <begin position="64"/>
        <end position="155"/>
    </location>
</feature>
<accession>A0A4R8SN76</accession>
<dbReference type="PANTHER" id="PTHR43591">
    <property type="entry name" value="METHYLTRANSFERASE"/>
    <property type="match status" value="1"/>
</dbReference>
<dbReference type="InterPro" id="IPR013216">
    <property type="entry name" value="Methyltransf_11"/>
</dbReference>
<gene>
    <name evidence="2" type="primary">rlmA_2</name>
    <name evidence="2" type="ORF">CCUG60884_04263</name>
</gene>
<name>A0A4R8SN76_9MYCO</name>
<dbReference type="Proteomes" id="UP000294604">
    <property type="component" value="Unassembled WGS sequence"/>
</dbReference>
<dbReference type="CDD" id="cd02440">
    <property type="entry name" value="AdoMet_MTases"/>
    <property type="match status" value="1"/>
</dbReference>
<comment type="caution">
    <text evidence="2">The sequence shown here is derived from an EMBL/GenBank/DDBJ whole genome shotgun (WGS) entry which is preliminary data.</text>
</comment>
<dbReference type="EMBL" id="PECL01000014">
    <property type="protein sequence ID" value="TEA00373.1"/>
    <property type="molecule type" value="Genomic_DNA"/>
</dbReference>
<proteinExistence type="predicted"/>
<keyword evidence="2" id="KW-0489">Methyltransferase</keyword>
<dbReference type="Gene3D" id="3.40.50.150">
    <property type="entry name" value="Vaccinia Virus protein VP39"/>
    <property type="match status" value="1"/>
</dbReference>
<dbReference type="STRING" id="404941.GCA_002013645_03444"/>
<evidence type="ECO:0000313" key="3">
    <source>
        <dbReference type="Proteomes" id="UP000294604"/>
    </source>
</evidence>
<organism evidence="2 3">
    <name type="scientific">Mycobacteroides salmoniphilum</name>
    <dbReference type="NCBI Taxonomy" id="404941"/>
    <lineage>
        <taxon>Bacteria</taxon>
        <taxon>Bacillati</taxon>
        <taxon>Actinomycetota</taxon>
        <taxon>Actinomycetes</taxon>
        <taxon>Mycobacteriales</taxon>
        <taxon>Mycobacteriaceae</taxon>
        <taxon>Mycobacteroides</taxon>
    </lineage>
</organism>
<dbReference type="GO" id="GO:0052911">
    <property type="term" value="F:23S rRNA (guanine(745)-N(1))-methyltransferase activity"/>
    <property type="evidence" value="ECO:0007669"/>
    <property type="project" value="UniProtKB-EC"/>
</dbReference>
<dbReference type="Pfam" id="PF08241">
    <property type="entry name" value="Methyltransf_11"/>
    <property type="match status" value="1"/>
</dbReference>
<evidence type="ECO:0000259" key="1">
    <source>
        <dbReference type="Pfam" id="PF08241"/>
    </source>
</evidence>
<sequence>MDGCPAYVVAMTTVQRRAFNNAVTRFWSVAAKAYDWGPLQRWVYQPAQDEMLAQVRERNSRRVVDIACGTGILASRLRAELASTQVSGVDMSEGMLAQAQARSPLVNWQVAPAEHLPFDDGVLDAVLSTSAFHFFDQPAALAEFHRVLTPGGFAAVATISPRRHRLARLHRLMSNRIPANMPTPAEMRTLFENAGFHVAVQRPVRRPVTPPLVSVDWITVGVK</sequence>
<keyword evidence="2" id="KW-0808">Transferase</keyword>
<dbReference type="SUPFAM" id="SSF53335">
    <property type="entry name" value="S-adenosyl-L-methionine-dependent methyltransferases"/>
    <property type="match status" value="1"/>
</dbReference>
<protein>
    <submittedName>
        <fullName evidence="2">23S rRNA (Guanine(745)-N(1))-methyltransferase</fullName>
        <ecNumber evidence="2">2.1.1.187</ecNumber>
    </submittedName>
</protein>
<dbReference type="PANTHER" id="PTHR43591:SF110">
    <property type="entry name" value="RHODANESE DOMAIN-CONTAINING PROTEIN"/>
    <property type="match status" value="1"/>
</dbReference>